<keyword evidence="16 19" id="KW-0443">Lipid metabolism</keyword>
<keyword evidence="13 19" id="KW-0418">Kinase</keyword>
<dbReference type="Proteomes" id="UP001431181">
    <property type="component" value="Unassembled WGS sequence"/>
</dbReference>
<evidence type="ECO:0000256" key="1">
    <source>
        <dbReference type="ARBA" id="ARBA00002274"/>
    </source>
</evidence>
<dbReference type="EC" id="2.7.1.130" evidence="5 19"/>
<dbReference type="EMBL" id="JAPEUL010000012">
    <property type="protein sequence ID" value="MCW4631761.1"/>
    <property type="molecule type" value="Genomic_DNA"/>
</dbReference>
<dbReference type="RefSeq" id="WP_265221065.1">
    <property type="nucleotide sequence ID" value="NZ_JAPEUL010000012.1"/>
</dbReference>
<comment type="subcellular location">
    <subcellularLocation>
        <location evidence="2">Cell membrane</location>
        <topology evidence="2">Single-pass membrane protein</topology>
    </subcellularLocation>
    <subcellularLocation>
        <location evidence="20">Cell membrane</location>
        <topology evidence="20">Single-pass type II membrane protein</topology>
    </subcellularLocation>
</comment>
<dbReference type="HAMAP" id="MF_00409">
    <property type="entry name" value="LpxK"/>
    <property type="match status" value="1"/>
</dbReference>
<evidence type="ECO:0000256" key="12">
    <source>
        <dbReference type="ARBA" id="ARBA00022741"/>
    </source>
</evidence>
<evidence type="ECO:0000313" key="23">
    <source>
        <dbReference type="Proteomes" id="UP001431181"/>
    </source>
</evidence>
<keyword evidence="11 20" id="KW-0812">Transmembrane</keyword>
<keyword evidence="14 19" id="KW-0067">ATP-binding</keyword>
<keyword evidence="17 21" id="KW-0472">Membrane</keyword>
<keyword evidence="23" id="KW-1185">Reference proteome</keyword>
<evidence type="ECO:0000256" key="21">
    <source>
        <dbReference type="SAM" id="Phobius"/>
    </source>
</evidence>
<evidence type="ECO:0000256" key="15">
    <source>
        <dbReference type="ARBA" id="ARBA00022989"/>
    </source>
</evidence>
<reference evidence="22" key="1">
    <citation type="submission" date="2022-11" db="EMBL/GenBank/DDBJ databases">
        <title>Marinomonas sp. nov., isolated from marine algae.</title>
        <authorList>
            <person name="Choi D.G."/>
            <person name="Kim J.M."/>
            <person name="Lee J.K."/>
            <person name="Baek J.H."/>
            <person name="Jeon C.O."/>
        </authorList>
    </citation>
    <scope>NUCLEOTIDE SEQUENCE</scope>
    <source>
        <strain evidence="22">KJ51-3</strain>
    </source>
</reference>
<evidence type="ECO:0000256" key="9">
    <source>
        <dbReference type="ARBA" id="ARBA00022556"/>
    </source>
</evidence>
<dbReference type="InterPro" id="IPR003400">
    <property type="entry name" value="ExbD"/>
</dbReference>
<comment type="caution">
    <text evidence="19">Lacks conserved residue(s) required for the propagation of feature annotation.</text>
</comment>
<keyword evidence="15 21" id="KW-1133">Transmembrane helix</keyword>
<evidence type="ECO:0000256" key="10">
    <source>
        <dbReference type="ARBA" id="ARBA00022679"/>
    </source>
</evidence>
<keyword evidence="10 19" id="KW-0808">Transferase</keyword>
<dbReference type="PANTHER" id="PTHR42724:SF1">
    <property type="entry name" value="TETRAACYLDISACCHARIDE 4'-KINASE, MITOCHONDRIAL-RELATED"/>
    <property type="match status" value="1"/>
</dbReference>
<dbReference type="Gene3D" id="3.30.420.270">
    <property type="match status" value="1"/>
</dbReference>
<evidence type="ECO:0000256" key="11">
    <source>
        <dbReference type="ARBA" id="ARBA00022692"/>
    </source>
</evidence>
<evidence type="ECO:0000256" key="6">
    <source>
        <dbReference type="ARBA" id="ARBA00016436"/>
    </source>
</evidence>
<dbReference type="NCBIfam" id="TIGR00682">
    <property type="entry name" value="lpxK"/>
    <property type="match status" value="1"/>
</dbReference>
<dbReference type="InterPro" id="IPR003758">
    <property type="entry name" value="LpxK"/>
</dbReference>
<dbReference type="Pfam" id="PF02606">
    <property type="entry name" value="LpxK"/>
    <property type="match status" value="1"/>
</dbReference>
<evidence type="ECO:0000256" key="19">
    <source>
        <dbReference type="HAMAP-Rule" id="MF_00409"/>
    </source>
</evidence>
<dbReference type="InterPro" id="IPR027417">
    <property type="entry name" value="P-loop_NTPase"/>
</dbReference>
<evidence type="ECO:0000256" key="16">
    <source>
        <dbReference type="ARBA" id="ARBA00023098"/>
    </source>
</evidence>
<evidence type="ECO:0000256" key="14">
    <source>
        <dbReference type="ARBA" id="ARBA00022840"/>
    </source>
</evidence>
<dbReference type="SUPFAM" id="SSF52540">
    <property type="entry name" value="P-loop containing nucleoside triphosphate hydrolases"/>
    <property type="match status" value="1"/>
</dbReference>
<evidence type="ECO:0000256" key="17">
    <source>
        <dbReference type="ARBA" id="ARBA00023136"/>
    </source>
</evidence>
<comment type="pathway">
    <text evidence="3 19">Glycolipid biosynthesis; lipid IV(A) biosynthesis; lipid IV(A) from (3R)-3-hydroxytetradecanoyl-[acyl-carrier-protein] and UDP-N-acetyl-alpha-D-glucosamine: step 6/6.</text>
</comment>
<comment type="function">
    <text evidence="1 19">Transfers the gamma-phosphate of ATP to the 4'-position of a tetraacyldisaccharide 1-phosphate intermediate (termed DS-1-P) to form tetraacyldisaccharide 1,4'-bis-phosphate (lipid IVA).</text>
</comment>
<dbReference type="PANTHER" id="PTHR42724">
    <property type="entry name" value="TETRAACYLDISACCHARIDE 4'-KINASE"/>
    <property type="match status" value="1"/>
</dbReference>
<evidence type="ECO:0000256" key="20">
    <source>
        <dbReference type="RuleBase" id="RU003879"/>
    </source>
</evidence>
<evidence type="ECO:0000256" key="4">
    <source>
        <dbReference type="ARBA" id="ARBA00005811"/>
    </source>
</evidence>
<comment type="similarity">
    <text evidence="4 20">Belongs to the ExbD/TolR family.</text>
</comment>
<keyword evidence="9 19" id="KW-0441">Lipid A biosynthesis</keyword>
<keyword evidence="8 19" id="KW-0444">Lipid biosynthesis</keyword>
<evidence type="ECO:0000256" key="2">
    <source>
        <dbReference type="ARBA" id="ARBA00004162"/>
    </source>
</evidence>
<evidence type="ECO:0000256" key="8">
    <source>
        <dbReference type="ARBA" id="ARBA00022516"/>
    </source>
</evidence>
<evidence type="ECO:0000256" key="13">
    <source>
        <dbReference type="ARBA" id="ARBA00022777"/>
    </source>
</evidence>
<keyword evidence="20" id="KW-0813">Transport</keyword>
<comment type="caution">
    <text evidence="22">The sequence shown here is derived from an EMBL/GenBank/DDBJ whole genome shotgun (WGS) entry which is preliminary data.</text>
</comment>
<accession>A0ABT3KMI7</accession>
<evidence type="ECO:0000256" key="7">
    <source>
        <dbReference type="ARBA" id="ARBA00022475"/>
    </source>
</evidence>
<gene>
    <name evidence="19 22" type="primary">lpxK</name>
    <name evidence="22" type="ORF">ONZ52_23925</name>
</gene>
<comment type="catalytic activity">
    <reaction evidence="19">
        <text>a lipid A disaccharide + ATP = a lipid IVA + ADP + H(+)</text>
        <dbReference type="Rhea" id="RHEA:67840"/>
        <dbReference type="ChEBI" id="CHEBI:15378"/>
        <dbReference type="ChEBI" id="CHEBI:30616"/>
        <dbReference type="ChEBI" id="CHEBI:176343"/>
        <dbReference type="ChEBI" id="CHEBI:176425"/>
        <dbReference type="ChEBI" id="CHEBI:456216"/>
        <dbReference type="EC" id="2.7.1.130"/>
    </reaction>
</comment>
<keyword evidence="12 19" id="KW-0547">Nucleotide-binding</keyword>
<organism evidence="22 23">
    <name type="scientific">Marinomonas rhodophyticola</name>
    <dbReference type="NCBI Taxonomy" id="2992803"/>
    <lineage>
        <taxon>Bacteria</taxon>
        <taxon>Pseudomonadati</taxon>
        <taxon>Pseudomonadota</taxon>
        <taxon>Gammaproteobacteria</taxon>
        <taxon>Oceanospirillales</taxon>
        <taxon>Oceanospirillaceae</taxon>
        <taxon>Marinomonas</taxon>
    </lineage>
</organism>
<evidence type="ECO:0000256" key="18">
    <source>
        <dbReference type="ARBA" id="ARBA00029757"/>
    </source>
</evidence>
<keyword evidence="7" id="KW-1003">Cell membrane</keyword>
<dbReference type="Pfam" id="PF02472">
    <property type="entry name" value="ExbD"/>
    <property type="match status" value="1"/>
</dbReference>
<feature type="transmembrane region" description="Helical" evidence="21">
    <location>
        <begin position="12"/>
        <end position="31"/>
    </location>
</feature>
<dbReference type="GO" id="GO:0009029">
    <property type="term" value="F:lipid-A 4'-kinase activity"/>
    <property type="evidence" value="ECO:0007669"/>
    <property type="project" value="UniProtKB-EC"/>
</dbReference>
<proteinExistence type="inferred from homology"/>
<name>A0ABT3KMI7_9GAMM</name>
<protein>
    <recommendedName>
        <fullName evidence="6 19">Tetraacyldisaccharide 4'-kinase</fullName>
        <ecNumber evidence="5 19">2.7.1.130</ecNumber>
    </recommendedName>
    <alternativeName>
        <fullName evidence="18 19">Lipid A 4'-kinase</fullName>
    </alternativeName>
</protein>
<comment type="similarity">
    <text evidence="19">Belongs to the LpxK family.</text>
</comment>
<keyword evidence="20" id="KW-0653">Protein transport</keyword>
<sequence length="485" mass="53941">MKFRRQKIDDVQINLTPLIDVVFLLLIFFMVSTTFNQSTELTIDLPTATSNAPSSDRAKNVELVITADGQYVINGQTLINEKVSTLIQGLEEVSEGDYTRPLIITADAKASYDMVLRVYDAAASLGITKLAHTAQKEAHPVSLESLFTRSWYGRCGWTNVFRPLQPLVRRVILNKRQRFLAHPEWSYKAPVPVVIVGNISVGGTGKSPMVVALCELLSAQGYRPGIVSRGHGVTLKVPTRVYPDSSAQAVGDEPVMLARRTACPMVVFSKRDEAVKHLLATTDVNIIVSDDGMQHYQLDRDIEIAMLDAKRGVGNGHLLPVGPLREPIDRLKDVDFIVSVADNMTNALDQLNLPITVAPLVPSMLLSLDGTKRVDCLDAFVDQAKWHIMAGIGNPERFIETLERLGLQKENITHQWFADHHVFDVNDIPSDGAVIMTEKDAVKCQSLGLENSNVWYLPVSLVLPEHFKQRFLEKLNLIKLDHSHE</sequence>
<evidence type="ECO:0000256" key="3">
    <source>
        <dbReference type="ARBA" id="ARBA00004870"/>
    </source>
</evidence>
<evidence type="ECO:0000313" key="22">
    <source>
        <dbReference type="EMBL" id="MCW4631761.1"/>
    </source>
</evidence>
<evidence type="ECO:0000256" key="5">
    <source>
        <dbReference type="ARBA" id="ARBA00012071"/>
    </source>
</evidence>